<feature type="compositionally biased region" description="Basic and acidic residues" evidence="1">
    <location>
        <begin position="18"/>
        <end position="28"/>
    </location>
</feature>
<organism evidence="2 3">
    <name type="scientific">Marinomonas colpomeniae</name>
    <dbReference type="NCBI Taxonomy" id="2774408"/>
    <lineage>
        <taxon>Bacteria</taxon>
        <taxon>Pseudomonadati</taxon>
        <taxon>Pseudomonadota</taxon>
        <taxon>Gammaproteobacteria</taxon>
        <taxon>Oceanospirillales</taxon>
        <taxon>Oceanospirillaceae</taxon>
        <taxon>Marinomonas</taxon>
    </lineage>
</organism>
<dbReference type="Proteomes" id="UP000604161">
    <property type="component" value="Unassembled WGS sequence"/>
</dbReference>
<protein>
    <submittedName>
        <fullName evidence="2">Uncharacterized protein</fullName>
    </submittedName>
</protein>
<accession>A0ABR8P149</accession>
<feature type="region of interest" description="Disordered" evidence="1">
    <location>
        <begin position="1"/>
        <end position="56"/>
    </location>
</feature>
<evidence type="ECO:0000256" key="1">
    <source>
        <dbReference type="SAM" id="MobiDB-lite"/>
    </source>
</evidence>
<dbReference type="EMBL" id="JACYFC010000004">
    <property type="protein sequence ID" value="MBD5772017.1"/>
    <property type="molecule type" value="Genomic_DNA"/>
</dbReference>
<keyword evidence="3" id="KW-1185">Reference proteome</keyword>
<gene>
    <name evidence="2" type="ORF">IF202_13300</name>
</gene>
<sequence length="123" mass="13662">MARVKKSRSMRGKLGKTGSKEAMKEQNKARKSSSTRRFATKKSKERKEQAHKKLDRLGLLPEKQAAGAVVRPRRFVFVKPIDENEEQDKKVAAAEAAALAKGINPDSEELSVDEVLSAFTEGH</sequence>
<feature type="compositionally biased region" description="Basic and acidic residues" evidence="1">
    <location>
        <begin position="45"/>
        <end position="56"/>
    </location>
</feature>
<feature type="compositionally biased region" description="Basic residues" evidence="1">
    <location>
        <begin position="29"/>
        <end position="44"/>
    </location>
</feature>
<evidence type="ECO:0000313" key="3">
    <source>
        <dbReference type="Proteomes" id="UP000604161"/>
    </source>
</evidence>
<proteinExistence type="predicted"/>
<evidence type="ECO:0000313" key="2">
    <source>
        <dbReference type="EMBL" id="MBD5772017.1"/>
    </source>
</evidence>
<reference evidence="2 3" key="1">
    <citation type="submission" date="2020-09" db="EMBL/GenBank/DDBJ databases">
        <title>Marinomonas sp. nov., isolated from the cysticercosis algae of Qingdao, China.</title>
        <authorList>
            <person name="Sun X."/>
        </authorList>
    </citation>
    <scope>NUCLEOTIDE SEQUENCE [LARGE SCALE GENOMIC DNA]</scope>
    <source>
        <strain evidence="2 3">SM2066</strain>
    </source>
</reference>
<feature type="compositionally biased region" description="Basic residues" evidence="1">
    <location>
        <begin position="1"/>
        <end position="14"/>
    </location>
</feature>
<name>A0ABR8P149_9GAMM</name>
<dbReference type="RefSeq" id="WP_191595402.1">
    <property type="nucleotide sequence ID" value="NZ_JACYFC010000004.1"/>
</dbReference>
<comment type="caution">
    <text evidence="2">The sequence shown here is derived from an EMBL/GenBank/DDBJ whole genome shotgun (WGS) entry which is preliminary data.</text>
</comment>